<dbReference type="PANTHER" id="PTHR46300:SF2">
    <property type="entry name" value="CYTOCHROME P450 MONOOXYGENASE ALNH-RELATED"/>
    <property type="match status" value="1"/>
</dbReference>
<keyword evidence="4 12" id="KW-0349">Heme</keyword>
<comment type="cofactor">
    <cofactor evidence="1">
        <name>heme</name>
        <dbReference type="ChEBI" id="CHEBI:30413"/>
    </cofactor>
</comment>
<dbReference type="GO" id="GO:0004497">
    <property type="term" value="F:monooxygenase activity"/>
    <property type="evidence" value="ECO:0007669"/>
    <property type="project" value="UniProtKB-KW"/>
</dbReference>
<dbReference type="Proteomes" id="UP001221757">
    <property type="component" value="Unassembled WGS sequence"/>
</dbReference>
<keyword evidence="7" id="KW-1133">Transmembrane helix</keyword>
<keyword evidence="8 12" id="KW-0560">Oxidoreductase</keyword>
<dbReference type="InterPro" id="IPR050364">
    <property type="entry name" value="Cytochrome_P450_fung"/>
</dbReference>
<proteinExistence type="inferred from homology"/>
<dbReference type="GO" id="GO:0016705">
    <property type="term" value="F:oxidoreductase activity, acting on paired donors, with incorporation or reduction of molecular oxygen"/>
    <property type="evidence" value="ECO:0007669"/>
    <property type="project" value="InterPro"/>
</dbReference>
<dbReference type="GO" id="GO:0016020">
    <property type="term" value="C:membrane"/>
    <property type="evidence" value="ECO:0007669"/>
    <property type="project" value="UniProtKB-SubCell"/>
</dbReference>
<evidence type="ECO:0000313" key="13">
    <source>
        <dbReference type="EMBL" id="KAJ7689146.1"/>
    </source>
</evidence>
<evidence type="ECO:0000256" key="7">
    <source>
        <dbReference type="ARBA" id="ARBA00022989"/>
    </source>
</evidence>
<dbReference type="PROSITE" id="PS00086">
    <property type="entry name" value="CYTOCHROME_P450"/>
    <property type="match status" value="1"/>
</dbReference>
<evidence type="ECO:0000256" key="10">
    <source>
        <dbReference type="ARBA" id="ARBA00023033"/>
    </source>
</evidence>
<keyword evidence="10 12" id="KW-0503">Monooxygenase</keyword>
<name>A0AAD7GDE0_MYCRO</name>
<sequence>MYPDPYAFKPERFLLDGKPNLAVKDPDCAAFGFGRRICPGIHMTRSSIWLTVVSILATFNIDKAVDEAGRTIEPTFEYLSALISAPLPFKCSITPRSKEAVALIQGVVH</sequence>
<evidence type="ECO:0000256" key="5">
    <source>
        <dbReference type="ARBA" id="ARBA00022692"/>
    </source>
</evidence>
<evidence type="ECO:0000256" key="8">
    <source>
        <dbReference type="ARBA" id="ARBA00023002"/>
    </source>
</evidence>
<evidence type="ECO:0000256" key="11">
    <source>
        <dbReference type="ARBA" id="ARBA00023136"/>
    </source>
</evidence>
<dbReference type="EMBL" id="JARKIE010000074">
    <property type="protein sequence ID" value="KAJ7689146.1"/>
    <property type="molecule type" value="Genomic_DNA"/>
</dbReference>
<keyword evidence="9 12" id="KW-0408">Iron</keyword>
<keyword evidence="6 12" id="KW-0479">Metal-binding</keyword>
<evidence type="ECO:0000256" key="6">
    <source>
        <dbReference type="ARBA" id="ARBA00022723"/>
    </source>
</evidence>
<dbReference type="Gene3D" id="1.10.630.10">
    <property type="entry name" value="Cytochrome P450"/>
    <property type="match status" value="1"/>
</dbReference>
<evidence type="ECO:0000256" key="3">
    <source>
        <dbReference type="ARBA" id="ARBA00010617"/>
    </source>
</evidence>
<protein>
    <submittedName>
        <fullName evidence="13">Cytochrome P450</fullName>
    </submittedName>
</protein>
<keyword evidence="14" id="KW-1185">Reference proteome</keyword>
<dbReference type="AlphaFoldDB" id="A0AAD7GDE0"/>
<comment type="subcellular location">
    <subcellularLocation>
        <location evidence="2">Membrane</location>
        <topology evidence="2">Single-pass membrane protein</topology>
    </subcellularLocation>
</comment>
<organism evidence="13 14">
    <name type="scientific">Mycena rosella</name>
    <name type="common">Pink bonnet</name>
    <name type="synonym">Agaricus rosellus</name>
    <dbReference type="NCBI Taxonomy" id="1033263"/>
    <lineage>
        <taxon>Eukaryota</taxon>
        <taxon>Fungi</taxon>
        <taxon>Dikarya</taxon>
        <taxon>Basidiomycota</taxon>
        <taxon>Agaricomycotina</taxon>
        <taxon>Agaricomycetes</taxon>
        <taxon>Agaricomycetidae</taxon>
        <taxon>Agaricales</taxon>
        <taxon>Marasmiineae</taxon>
        <taxon>Mycenaceae</taxon>
        <taxon>Mycena</taxon>
    </lineage>
</organism>
<evidence type="ECO:0000256" key="4">
    <source>
        <dbReference type="ARBA" id="ARBA00022617"/>
    </source>
</evidence>
<dbReference type="GO" id="GO:0020037">
    <property type="term" value="F:heme binding"/>
    <property type="evidence" value="ECO:0007669"/>
    <property type="project" value="InterPro"/>
</dbReference>
<comment type="similarity">
    <text evidence="3 12">Belongs to the cytochrome P450 family.</text>
</comment>
<dbReference type="PANTHER" id="PTHR46300">
    <property type="entry name" value="P450, PUTATIVE (EUROFUNG)-RELATED-RELATED"/>
    <property type="match status" value="1"/>
</dbReference>
<evidence type="ECO:0000256" key="12">
    <source>
        <dbReference type="RuleBase" id="RU000461"/>
    </source>
</evidence>
<evidence type="ECO:0000256" key="9">
    <source>
        <dbReference type="ARBA" id="ARBA00023004"/>
    </source>
</evidence>
<gene>
    <name evidence="13" type="ORF">B0H17DRAFT_1067076</name>
</gene>
<reference evidence="13" key="1">
    <citation type="submission" date="2023-03" db="EMBL/GenBank/DDBJ databases">
        <title>Massive genome expansion in bonnet fungi (Mycena s.s.) driven by repeated elements and novel gene families across ecological guilds.</title>
        <authorList>
            <consortium name="Lawrence Berkeley National Laboratory"/>
            <person name="Harder C.B."/>
            <person name="Miyauchi S."/>
            <person name="Viragh M."/>
            <person name="Kuo A."/>
            <person name="Thoen E."/>
            <person name="Andreopoulos B."/>
            <person name="Lu D."/>
            <person name="Skrede I."/>
            <person name="Drula E."/>
            <person name="Henrissat B."/>
            <person name="Morin E."/>
            <person name="Kohler A."/>
            <person name="Barry K."/>
            <person name="LaButti K."/>
            <person name="Morin E."/>
            <person name="Salamov A."/>
            <person name="Lipzen A."/>
            <person name="Mereny Z."/>
            <person name="Hegedus B."/>
            <person name="Baldrian P."/>
            <person name="Stursova M."/>
            <person name="Weitz H."/>
            <person name="Taylor A."/>
            <person name="Grigoriev I.V."/>
            <person name="Nagy L.G."/>
            <person name="Martin F."/>
            <person name="Kauserud H."/>
        </authorList>
    </citation>
    <scope>NUCLEOTIDE SEQUENCE</scope>
    <source>
        <strain evidence="13">CBHHK067</strain>
    </source>
</reference>
<comment type="caution">
    <text evidence="13">The sequence shown here is derived from an EMBL/GenBank/DDBJ whole genome shotgun (WGS) entry which is preliminary data.</text>
</comment>
<evidence type="ECO:0000256" key="2">
    <source>
        <dbReference type="ARBA" id="ARBA00004167"/>
    </source>
</evidence>
<keyword evidence="11" id="KW-0472">Membrane</keyword>
<dbReference type="InterPro" id="IPR036396">
    <property type="entry name" value="Cyt_P450_sf"/>
</dbReference>
<dbReference type="SUPFAM" id="SSF48264">
    <property type="entry name" value="Cytochrome P450"/>
    <property type="match status" value="1"/>
</dbReference>
<dbReference type="Pfam" id="PF00067">
    <property type="entry name" value="p450"/>
    <property type="match status" value="1"/>
</dbReference>
<dbReference type="InterPro" id="IPR001128">
    <property type="entry name" value="Cyt_P450"/>
</dbReference>
<keyword evidence="5" id="KW-0812">Transmembrane</keyword>
<dbReference type="GO" id="GO:0005506">
    <property type="term" value="F:iron ion binding"/>
    <property type="evidence" value="ECO:0007669"/>
    <property type="project" value="InterPro"/>
</dbReference>
<evidence type="ECO:0000256" key="1">
    <source>
        <dbReference type="ARBA" id="ARBA00001971"/>
    </source>
</evidence>
<evidence type="ECO:0000313" key="14">
    <source>
        <dbReference type="Proteomes" id="UP001221757"/>
    </source>
</evidence>
<dbReference type="InterPro" id="IPR017972">
    <property type="entry name" value="Cyt_P450_CS"/>
</dbReference>
<accession>A0AAD7GDE0</accession>